<feature type="region of interest" description="Disordered" evidence="1">
    <location>
        <begin position="1"/>
        <end position="73"/>
    </location>
</feature>
<name>A0A336LMU2_CULSO</name>
<proteinExistence type="predicted"/>
<gene>
    <name evidence="2" type="primary">CSON005643</name>
</gene>
<feature type="compositionally biased region" description="Polar residues" evidence="1">
    <location>
        <begin position="282"/>
        <end position="291"/>
    </location>
</feature>
<feature type="compositionally biased region" description="Basic and acidic residues" evidence="1">
    <location>
        <begin position="269"/>
        <end position="281"/>
    </location>
</feature>
<protein>
    <submittedName>
        <fullName evidence="2">CSON005643 protein</fullName>
    </submittedName>
</protein>
<accession>A0A336LMU2</accession>
<feature type="region of interest" description="Disordered" evidence="1">
    <location>
        <begin position="269"/>
        <end position="308"/>
    </location>
</feature>
<organism evidence="2">
    <name type="scientific">Culicoides sonorensis</name>
    <name type="common">Biting midge</name>
    <dbReference type="NCBI Taxonomy" id="179676"/>
    <lineage>
        <taxon>Eukaryota</taxon>
        <taxon>Metazoa</taxon>
        <taxon>Ecdysozoa</taxon>
        <taxon>Arthropoda</taxon>
        <taxon>Hexapoda</taxon>
        <taxon>Insecta</taxon>
        <taxon>Pterygota</taxon>
        <taxon>Neoptera</taxon>
        <taxon>Endopterygota</taxon>
        <taxon>Diptera</taxon>
        <taxon>Nematocera</taxon>
        <taxon>Chironomoidea</taxon>
        <taxon>Ceratopogonidae</taxon>
        <taxon>Ceratopogoninae</taxon>
        <taxon>Culicoides</taxon>
        <taxon>Monoculicoides</taxon>
    </lineage>
</organism>
<feature type="compositionally biased region" description="Polar residues" evidence="1">
    <location>
        <begin position="1"/>
        <end position="13"/>
    </location>
</feature>
<evidence type="ECO:0000313" key="2">
    <source>
        <dbReference type="EMBL" id="SSX17939.1"/>
    </source>
</evidence>
<feature type="compositionally biased region" description="Polar residues" evidence="1">
    <location>
        <begin position="298"/>
        <end position="308"/>
    </location>
</feature>
<dbReference type="AlphaFoldDB" id="A0A336LMU2"/>
<dbReference type="EMBL" id="UFQT01000021">
    <property type="protein sequence ID" value="SSX17939.1"/>
    <property type="molecule type" value="Genomic_DNA"/>
</dbReference>
<feature type="compositionally biased region" description="Polar residues" evidence="1">
    <location>
        <begin position="59"/>
        <end position="71"/>
    </location>
</feature>
<reference evidence="2" key="1">
    <citation type="submission" date="2018-07" db="EMBL/GenBank/DDBJ databases">
        <authorList>
            <person name="Quirk P.G."/>
            <person name="Krulwich T.A."/>
        </authorList>
    </citation>
    <scope>NUCLEOTIDE SEQUENCE</scope>
</reference>
<evidence type="ECO:0000256" key="1">
    <source>
        <dbReference type="SAM" id="MobiDB-lite"/>
    </source>
</evidence>
<dbReference type="VEuPathDB" id="VectorBase:CSON005643"/>
<sequence>MPKKNASTPTLTESRSKRTPKPNPKYAVDYVAKIRISPDRKIEEDEDYTSISKKRNDNDTSPEISQSTSNKLVKKKQIMNPTLTSEVKKLNIDKLSAKTPTAGRLSTLRNIGKRGSPVPVATPINENPLNSKAVSVKQTISTKTSMNLTNTNDNKTSKNTLEAKILGTGSSRKTSEKDEGSLMKKVSPISKTIRKMEKTVSDEIRIVNINDIMNQSKRKSNEEIHSNKKHKLENKEIEIIDIEDEISVSSAVVRPTRQTASYIELAETKQKPQVKVEDSPYKKNQNSLTSMQKKKLSTDTSQSPQNVSSRIIASKGKTPTLKNTVNLKSHESNEELGQVLAKRILRKVCKSSSDPENEIKHQTKTKALKITTFEKWSILNYPQIQPQPARSVLCLTLIKLGNKIKLIKLPSLNWCYRITLQKLNKENTDKGEIYTGDVEDCGILEGEKANYAPVNITFERCSSNNTTPNRSVVFQNKSFSIFMDSKPCKLVGAPQYIYDLIEIQTLLHIVDQVDPFHSYVDQGEK</sequence>